<dbReference type="PANTHER" id="PTHR46796">
    <property type="entry name" value="HTH-TYPE TRANSCRIPTIONAL ACTIVATOR RHAS-RELATED"/>
    <property type="match status" value="1"/>
</dbReference>
<dbReference type="InterPro" id="IPR035418">
    <property type="entry name" value="AraC-bd_2"/>
</dbReference>
<organism evidence="5 6">
    <name type="scientific">Auraticoccus monumenti</name>
    <dbReference type="NCBI Taxonomy" id="675864"/>
    <lineage>
        <taxon>Bacteria</taxon>
        <taxon>Bacillati</taxon>
        <taxon>Actinomycetota</taxon>
        <taxon>Actinomycetes</taxon>
        <taxon>Propionibacteriales</taxon>
        <taxon>Propionibacteriaceae</taxon>
        <taxon>Auraticoccus</taxon>
    </lineage>
</organism>
<reference evidence="5 6" key="1">
    <citation type="submission" date="2016-10" db="EMBL/GenBank/DDBJ databases">
        <authorList>
            <person name="de Groot N.N."/>
        </authorList>
    </citation>
    <scope>NUCLEOTIDE SEQUENCE [LARGE SCALE GENOMIC DNA]</scope>
    <source>
        <strain evidence="5 6">MON 2.2</strain>
    </source>
</reference>
<accession>A0A1G6WJK7</accession>
<evidence type="ECO:0000313" key="5">
    <source>
        <dbReference type="EMBL" id="SDD66150.1"/>
    </source>
</evidence>
<evidence type="ECO:0000256" key="2">
    <source>
        <dbReference type="ARBA" id="ARBA00023125"/>
    </source>
</evidence>
<proteinExistence type="predicted"/>
<dbReference type="InterPro" id="IPR009057">
    <property type="entry name" value="Homeodomain-like_sf"/>
</dbReference>
<dbReference type="GO" id="GO:0043565">
    <property type="term" value="F:sequence-specific DNA binding"/>
    <property type="evidence" value="ECO:0007669"/>
    <property type="project" value="InterPro"/>
</dbReference>
<evidence type="ECO:0000256" key="3">
    <source>
        <dbReference type="ARBA" id="ARBA00023163"/>
    </source>
</evidence>
<dbReference type="EMBL" id="LT629688">
    <property type="protein sequence ID" value="SDD66150.1"/>
    <property type="molecule type" value="Genomic_DNA"/>
</dbReference>
<evidence type="ECO:0000313" key="6">
    <source>
        <dbReference type="Proteomes" id="UP000198546"/>
    </source>
</evidence>
<dbReference type="Pfam" id="PF14525">
    <property type="entry name" value="AraC_binding_2"/>
    <property type="match status" value="1"/>
</dbReference>
<name>A0A1G6WJK7_9ACTN</name>
<evidence type="ECO:0000259" key="4">
    <source>
        <dbReference type="PROSITE" id="PS01124"/>
    </source>
</evidence>
<dbReference type="Pfam" id="PF12833">
    <property type="entry name" value="HTH_18"/>
    <property type="match status" value="1"/>
</dbReference>
<dbReference type="Gene3D" id="1.10.10.60">
    <property type="entry name" value="Homeodomain-like"/>
    <property type="match status" value="1"/>
</dbReference>
<dbReference type="RefSeq" id="WP_157677025.1">
    <property type="nucleotide sequence ID" value="NZ_LT629688.1"/>
</dbReference>
<dbReference type="Proteomes" id="UP000198546">
    <property type="component" value="Chromosome i"/>
</dbReference>
<dbReference type="PROSITE" id="PS01124">
    <property type="entry name" value="HTH_ARAC_FAMILY_2"/>
    <property type="match status" value="1"/>
</dbReference>
<keyword evidence="2 5" id="KW-0238">DNA-binding</keyword>
<keyword evidence="1" id="KW-0805">Transcription regulation</keyword>
<dbReference type="InterPro" id="IPR018060">
    <property type="entry name" value="HTH_AraC"/>
</dbReference>
<keyword evidence="3" id="KW-0804">Transcription</keyword>
<dbReference type="SMART" id="SM00342">
    <property type="entry name" value="HTH_ARAC"/>
    <property type="match status" value="1"/>
</dbReference>
<feature type="domain" description="HTH araC/xylS-type" evidence="4">
    <location>
        <begin position="213"/>
        <end position="315"/>
    </location>
</feature>
<dbReference type="PANTHER" id="PTHR46796:SF12">
    <property type="entry name" value="HTH-TYPE DNA-BINDING TRANSCRIPTIONAL ACTIVATOR EUTR"/>
    <property type="match status" value="1"/>
</dbReference>
<keyword evidence="6" id="KW-1185">Reference proteome</keyword>
<evidence type="ECO:0000256" key="1">
    <source>
        <dbReference type="ARBA" id="ARBA00023015"/>
    </source>
</evidence>
<dbReference type="OrthoDB" id="5464689at2"/>
<dbReference type="SUPFAM" id="SSF46689">
    <property type="entry name" value="Homeodomain-like"/>
    <property type="match status" value="1"/>
</dbReference>
<gene>
    <name evidence="5" type="ORF">SAMN04489747_1465</name>
</gene>
<dbReference type="STRING" id="675864.SAMN04489747_1465"/>
<dbReference type="InterPro" id="IPR050204">
    <property type="entry name" value="AraC_XylS_family_regulators"/>
</dbReference>
<sequence length="318" mass="34348">MAAPMIVRSHSTNVAEEASEYIRDVYVDHELVVNAVDERFTFEQRSAQVADLLLDDLSLGMDATFPTVGEGLAQPTLVQVRRGDPLTMEIGGEGVTVAPGESVLMRPSTPYTVRWRYSSLRLTVLPGAVLTDCWSGRGLDARSRLPRRPVGRGAAEHLADVDRLVRRLATSPVELGPVARAEMVRMYSSAAEVCFAGCGETVASSPAVPAAVRRAAAFVEDHAHEPIGLAEIAAAAGLSTRGTQAAFRRHLGTTPLEHLRRTRLAGAHRVLQEAAREDGVTVAATALDWGFLHAGRFSQWYRRSYGCSPQQTLDAPPS</sequence>
<protein>
    <submittedName>
        <fullName evidence="5">AraC-type DNA-binding protein</fullName>
    </submittedName>
</protein>
<dbReference type="GO" id="GO:0003700">
    <property type="term" value="F:DNA-binding transcription factor activity"/>
    <property type="evidence" value="ECO:0007669"/>
    <property type="project" value="InterPro"/>
</dbReference>
<dbReference type="AlphaFoldDB" id="A0A1G6WJK7"/>